<dbReference type="InterPro" id="IPR020556">
    <property type="entry name" value="Amidase_CS"/>
</dbReference>
<dbReference type="InterPro" id="IPR036928">
    <property type="entry name" value="AS_sf"/>
</dbReference>
<dbReference type="PANTHER" id="PTHR11895:SF151">
    <property type="entry name" value="GLUTAMYL-TRNA(GLN) AMIDOTRANSFERASE SUBUNIT A"/>
    <property type="match status" value="1"/>
</dbReference>
<evidence type="ECO:0000259" key="1">
    <source>
        <dbReference type="Pfam" id="PF01425"/>
    </source>
</evidence>
<protein>
    <submittedName>
        <fullName evidence="2">Glutamyl-tRNA amidotransferase</fullName>
    </submittedName>
</protein>
<dbReference type="OrthoDB" id="9811471at2"/>
<dbReference type="Proteomes" id="UP000249762">
    <property type="component" value="Unassembled WGS sequence"/>
</dbReference>
<reference evidence="3" key="1">
    <citation type="submission" date="2018-06" db="EMBL/GenBank/DDBJ databases">
        <authorList>
            <person name="Martinez Ocampo F."/>
            <person name="Quiroz Castaneda R.E."/>
            <person name="Rojas Lopez X."/>
        </authorList>
    </citation>
    <scope>NUCLEOTIDE SEQUENCE [LARGE SCALE GENOMIC DNA]</scope>
    <source>
        <strain evidence="3">INIFAP02</strain>
    </source>
</reference>
<dbReference type="InterPro" id="IPR000120">
    <property type="entry name" value="Amidase"/>
</dbReference>
<sequence>MEILKNIRKKRVRALLFPSRKKPVKSLVYSLKNSIYIKDKLSSGGSNALLTHFPPFSSTIYKKLFDAGAVHICSSALDEFGMGGAGVFCNTGLLSNPHDENRVCGGSSSGGAYLVSKGLVDFAIGTDTGGSIRTPASYTSLYGFKPSFGLVSREGILPLCTLLDTPSIISTSVEIIARVLSVISGSDPLDLTTLKSQQKAFHKFPKPKKLLSTYKSEDKPKKLSFVVLDELQRYPEDRTLSQQETKIKESYSNLINRLNQDSSCELFSETLGKIPLDLAELTYKIIAYSEAITHYFSLNGLVVPWSNLQVSDVSFNSKFPVDKKYQEKAREIREKMGREVQLRHLIGYFFLYQSNYQNIYLKARRLMSAYSQNMKRILSEGKILISPTTPTIAPLLENFSNSYQVDNCSSVLLLSNFSGTPAISIPWLEYEAKYYEKTSTVYVGLHLTAKRGEDHYLLSAIKYLETKKLL</sequence>
<dbReference type="SUPFAM" id="SSF75304">
    <property type="entry name" value="Amidase signature (AS) enzymes"/>
    <property type="match status" value="1"/>
</dbReference>
<dbReference type="PROSITE" id="PS00571">
    <property type="entry name" value="AMIDASES"/>
    <property type="match status" value="1"/>
</dbReference>
<dbReference type="Gene3D" id="3.90.1300.10">
    <property type="entry name" value="Amidase signature (AS) domain"/>
    <property type="match status" value="1"/>
</dbReference>
<dbReference type="GO" id="GO:0016740">
    <property type="term" value="F:transferase activity"/>
    <property type="evidence" value="ECO:0007669"/>
    <property type="project" value="UniProtKB-KW"/>
</dbReference>
<accession>A0A328PS10</accession>
<comment type="caution">
    <text evidence="2">The sequence shown here is derived from an EMBL/GenBank/DDBJ whole genome shotgun (WGS) entry which is preliminary data.</text>
</comment>
<keyword evidence="2" id="KW-0808">Transferase</keyword>
<dbReference type="AlphaFoldDB" id="A0A328PS10"/>
<gene>
    <name evidence="2" type="ORF">DNK47_01675</name>
</gene>
<dbReference type="EMBL" id="QKVO01000004">
    <property type="protein sequence ID" value="RAO95097.1"/>
    <property type="molecule type" value="Genomic_DNA"/>
</dbReference>
<dbReference type="InterPro" id="IPR023631">
    <property type="entry name" value="Amidase_dom"/>
</dbReference>
<keyword evidence="3" id="KW-1185">Reference proteome</keyword>
<proteinExistence type="predicted"/>
<organism evidence="2 3">
    <name type="scientific">Mycoplasma wenyonii</name>
    <dbReference type="NCBI Taxonomy" id="65123"/>
    <lineage>
        <taxon>Bacteria</taxon>
        <taxon>Bacillati</taxon>
        <taxon>Mycoplasmatota</taxon>
        <taxon>Mollicutes</taxon>
        <taxon>Mycoplasmataceae</taxon>
        <taxon>Mycoplasma</taxon>
    </lineage>
</organism>
<dbReference type="Pfam" id="PF01425">
    <property type="entry name" value="Amidase"/>
    <property type="match status" value="1"/>
</dbReference>
<feature type="domain" description="Amidase" evidence="1">
    <location>
        <begin position="20"/>
        <end position="458"/>
    </location>
</feature>
<evidence type="ECO:0000313" key="2">
    <source>
        <dbReference type="EMBL" id="RAO95097.1"/>
    </source>
</evidence>
<dbReference type="PANTHER" id="PTHR11895">
    <property type="entry name" value="TRANSAMIDASE"/>
    <property type="match status" value="1"/>
</dbReference>
<evidence type="ECO:0000313" key="3">
    <source>
        <dbReference type="Proteomes" id="UP000249762"/>
    </source>
</evidence>
<name>A0A328PS10_9MOLU</name>